<dbReference type="NCBIfam" id="TIGR00150">
    <property type="entry name" value="T6A_YjeE"/>
    <property type="match status" value="1"/>
</dbReference>
<keyword evidence="8" id="KW-0067">ATP-binding</keyword>
<dbReference type="EMBL" id="CP036313">
    <property type="protein sequence ID" value="QBH13103.1"/>
    <property type="molecule type" value="Genomic_DNA"/>
</dbReference>
<gene>
    <name evidence="11" type="primary">tsaE</name>
    <name evidence="12" type="ORF">DO021_11940</name>
    <name evidence="11" type="ORF">EYB58_09340</name>
</gene>
<organism evidence="12 13">
    <name type="scientific">Desulfobacter hydrogenophilus</name>
    <dbReference type="NCBI Taxonomy" id="2291"/>
    <lineage>
        <taxon>Bacteria</taxon>
        <taxon>Pseudomonadati</taxon>
        <taxon>Thermodesulfobacteriota</taxon>
        <taxon>Desulfobacteria</taxon>
        <taxon>Desulfobacterales</taxon>
        <taxon>Desulfobacteraceae</taxon>
        <taxon>Desulfobacter</taxon>
    </lineage>
</organism>
<evidence type="ECO:0000256" key="1">
    <source>
        <dbReference type="ARBA" id="ARBA00004496"/>
    </source>
</evidence>
<evidence type="ECO:0000313" key="13">
    <source>
        <dbReference type="Proteomes" id="UP000248798"/>
    </source>
</evidence>
<evidence type="ECO:0000313" key="14">
    <source>
        <dbReference type="Proteomes" id="UP000293902"/>
    </source>
</evidence>
<dbReference type="OrthoDB" id="9799110at2"/>
<dbReference type="InterPro" id="IPR003442">
    <property type="entry name" value="T6A_TsaE"/>
</dbReference>
<dbReference type="SUPFAM" id="SSF52540">
    <property type="entry name" value="P-loop containing nucleoside triphosphate hydrolases"/>
    <property type="match status" value="1"/>
</dbReference>
<keyword evidence="4" id="KW-0963">Cytoplasm</keyword>
<evidence type="ECO:0000256" key="3">
    <source>
        <dbReference type="ARBA" id="ARBA00019010"/>
    </source>
</evidence>
<name>A0A328FBZ1_9BACT</name>
<dbReference type="GO" id="GO:0005524">
    <property type="term" value="F:ATP binding"/>
    <property type="evidence" value="ECO:0007669"/>
    <property type="project" value="UniProtKB-KW"/>
</dbReference>
<dbReference type="RefSeq" id="WP_111956942.1">
    <property type="nucleotide sequence ID" value="NZ_CP036313.1"/>
</dbReference>
<dbReference type="PANTHER" id="PTHR33540:SF2">
    <property type="entry name" value="TRNA THREONYLCARBAMOYLADENOSINE BIOSYNTHESIS PROTEIN TSAE"/>
    <property type="match status" value="1"/>
</dbReference>
<dbReference type="GO" id="GO:0046872">
    <property type="term" value="F:metal ion binding"/>
    <property type="evidence" value="ECO:0007669"/>
    <property type="project" value="UniProtKB-KW"/>
</dbReference>
<evidence type="ECO:0000256" key="8">
    <source>
        <dbReference type="ARBA" id="ARBA00022840"/>
    </source>
</evidence>
<evidence type="ECO:0000256" key="6">
    <source>
        <dbReference type="ARBA" id="ARBA00022723"/>
    </source>
</evidence>
<keyword evidence="12" id="KW-0808">Transferase</keyword>
<keyword evidence="14" id="KW-1185">Reference proteome</keyword>
<proteinExistence type="inferred from homology"/>
<evidence type="ECO:0000256" key="10">
    <source>
        <dbReference type="ARBA" id="ARBA00032441"/>
    </source>
</evidence>
<dbReference type="GO" id="GO:0002949">
    <property type="term" value="P:tRNA threonylcarbamoyladenosine modification"/>
    <property type="evidence" value="ECO:0007669"/>
    <property type="project" value="InterPro"/>
</dbReference>
<dbReference type="GO" id="GO:0005737">
    <property type="term" value="C:cytoplasm"/>
    <property type="evidence" value="ECO:0007669"/>
    <property type="project" value="UniProtKB-SubCell"/>
</dbReference>
<evidence type="ECO:0000256" key="7">
    <source>
        <dbReference type="ARBA" id="ARBA00022741"/>
    </source>
</evidence>
<dbReference type="Gene3D" id="3.40.50.300">
    <property type="entry name" value="P-loop containing nucleotide triphosphate hydrolases"/>
    <property type="match status" value="1"/>
</dbReference>
<dbReference type="AlphaFoldDB" id="A0A328FBZ1"/>
<sequence length="161" mass="18163">MKEIISQSPEQTQEIARRLGRYIREQHLSCAMALTGDLGCGKTCFVQGLARGLDVEDGYYITSPTFTIMNEYPAGKMRLFHLDLYRLSDPDELDYIGIQDQVGQDSVTVVEWPDLLIETGFIFDLHIHFEFDTNFNRKITFSSSGQAGANLLSNLSLMNNA</sequence>
<dbReference type="GO" id="GO:0016740">
    <property type="term" value="F:transferase activity"/>
    <property type="evidence" value="ECO:0007669"/>
    <property type="project" value="UniProtKB-KW"/>
</dbReference>
<dbReference type="InterPro" id="IPR027417">
    <property type="entry name" value="P-loop_NTPase"/>
</dbReference>
<evidence type="ECO:0000256" key="4">
    <source>
        <dbReference type="ARBA" id="ARBA00022490"/>
    </source>
</evidence>
<evidence type="ECO:0000256" key="9">
    <source>
        <dbReference type="ARBA" id="ARBA00022842"/>
    </source>
</evidence>
<evidence type="ECO:0000313" key="11">
    <source>
        <dbReference type="EMBL" id="QBH13103.1"/>
    </source>
</evidence>
<comment type="similarity">
    <text evidence="2">Belongs to the TsaE family.</text>
</comment>
<comment type="subcellular location">
    <subcellularLocation>
        <location evidence="1">Cytoplasm</location>
    </subcellularLocation>
</comment>
<evidence type="ECO:0000256" key="2">
    <source>
        <dbReference type="ARBA" id="ARBA00007599"/>
    </source>
</evidence>
<dbReference type="EMBL" id="QLNI01000022">
    <property type="protein sequence ID" value="RAM01809.1"/>
    <property type="molecule type" value="Genomic_DNA"/>
</dbReference>
<accession>A0A328FBZ1</accession>
<dbReference type="Proteomes" id="UP000248798">
    <property type="component" value="Unassembled WGS sequence"/>
</dbReference>
<protein>
    <recommendedName>
        <fullName evidence="3">tRNA threonylcarbamoyladenosine biosynthesis protein TsaE</fullName>
    </recommendedName>
    <alternativeName>
        <fullName evidence="10">t(6)A37 threonylcarbamoyladenosine biosynthesis protein TsaE</fullName>
    </alternativeName>
</protein>
<keyword evidence="7" id="KW-0547">Nucleotide-binding</keyword>
<evidence type="ECO:0000313" key="12">
    <source>
        <dbReference type="EMBL" id="RAM01809.1"/>
    </source>
</evidence>
<keyword evidence="6" id="KW-0479">Metal-binding</keyword>
<dbReference type="Pfam" id="PF02367">
    <property type="entry name" value="TsaE"/>
    <property type="match status" value="1"/>
</dbReference>
<evidence type="ECO:0000256" key="5">
    <source>
        <dbReference type="ARBA" id="ARBA00022694"/>
    </source>
</evidence>
<keyword evidence="5" id="KW-0819">tRNA processing</keyword>
<reference evidence="12 13" key="1">
    <citation type="submission" date="2018-06" db="EMBL/GenBank/DDBJ databases">
        <title>Complete Genome Sequence of Desulfobacter hydrogenophilus (DSM3380).</title>
        <authorList>
            <person name="Marietou A."/>
            <person name="Schreiber L."/>
            <person name="Marshall I."/>
            <person name="Jorgensen B."/>
        </authorList>
    </citation>
    <scope>NUCLEOTIDE SEQUENCE [LARGE SCALE GENOMIC DNA]</scope>
    <source>
        <strain evidence="12 13">DSM 3380</strain>
    </source>
</reference>
<keyword evidence="9" id="KW-0460">Magnesium</keyword>
<dbReference type="PANTHER" id="PTHR33540">
    <property type="entry name" value="TRNA THREONYLCARBAMOYLADENOSINE BIOSYNTHESIS PROTEIN TSAE"/>
    <property type="match status" value="1"/>
</dbReference>
<dbReference type="Proteomes" id="UP000293902">
    <property type="component" value="Chromosome"/>
</dbReference>
<reference evidence="11 14" key="2">
    <citation type="submission" date="2019-02" db="EMBL/GenBank/DDBJ databases">
        <title>Complete genome sequence of Desulfobacter hydrogenophilus AcRS1.</title>
        <authorList>
            <person name="Marietou A."/>
            <person name="Lund M.B."/>
            <person name="Marshall I.P.G."/>
            <person name="Schreiber L."/>
            <person name="Jorgensen B."/>
        </authorList>
    </citation>
    <scope>NUCLEOTIDE SEQUENCE [LARGE SCALE GENOMIC DNA]</scope>
    <source>
        <strain evidence="11 14">AcRS1</strain>
    </source>
</reference>